<name>A0ABU4C4E8_RHOGO</name>
<evidence type="ECO:0000256" key="1">
    <source>
        <dbReference type="SAM" id="MobiDB-lite"/>
    </source>
</evidence>
<evidence type="ECO:0000313" key="2">
    <source>
        <dbReference type="EMBL" id="MDV6271233.1"/>
    </source>
</evidence>
<keyword evidence="3" id="KW-1185">Reference proteome</keyword>
<sequence>MRLSRSLRAVEDREHRSRRCHHQSVGPGRDHQQCYDAGRDRHRTAETHGDIRTPVKKRKTVGQGAATTIFDTISPLLGGVGGHNLKDVSDAELVTERGPLVCVAPYALDEDNADRPWDRSNELVRTGETVT</sequence>
<dbReference type="Proteomes" id="UP001185927">
    <property type="component" value="Unassembled WGS sequence"/>
</dbReference>
<accession>A0ABU4C4E8</accession>
<proteinExistence type="predicted"/>
<feature type="region of interest" description="Disordered" evidence="1">
    <location>
        <begin position="1"/>
        <end position="49"/>
    </location>
</feature>
<reference evidence="2 3" key="1">
    <citation type="submission" date="2023-10" db="EMBL/GenBank/DDBJ databases">
        <title>Development of a sustainable strategy for remediation of hydrocarbon-contaminated territories based on the waste exchange concept.</title>
        <authorList>
            <person name="Krivoruchko A."/>
        </authorList>
    </citation>
    <scope>NUCLEOTIDE SEQUENCE [LARGE SCALE GENOMIC DNA]</scope>
    <source>
        <strain evidence="2 3">IEGM 1203</strain>
    </source>
</reference>
<dbReference type="EMBL" id="JAWLKB010000035">
    <property type="protein sequence ID" value="MDV6271233.1"/>
    <property type="molecule type" value="Genomic_DNA"/>
</dbReference>
<protein>
    <submittedName>
        <fullName evidence="2">Uncharacterized protein</fullName>
    </submittedName>
</protein>
<comment type="caution">
    <text evidence="2">The sequence shown here is derived from an EMBL/GenBank/DDBJ whole genome shotgun (WGS) entry which is preliminary data.</text>
</comment>
<organism evidence="2 3">
    <name type="scientific">Rhodococcus globerulus</name>
    <dbReference type="NCBI Taxonomy" id="33008"/>
    <lineage>
        <taxon>Bacteria</taxon>
        <taxon>Bacillati</taxon>
        <taxon>Actinomycetota</taxon>
        <taxon>Actinomycetes</taxon>
        <taxon>Mycobacteriales</taxon>
        <taxon>Nocardiaceae</taxon>
        <taxon>Rhodococcus</taxon>
    </lineage>
</organism>
<gene>
    <name evidence="2" type="ORF">R3Q16_31935</name>
</gene>
<feature type="compositionally biased region" description="Basic and acidic residues" evidence="1">
    <location>
        <begin position="28"/>
        <end position="49"/>
    </location>
</feature>
<dbReference type="RefSeq" id="WP_317545695.1">
    <property type="nucleotide sequence ID" value="NZ_JAWLKB010000035.1"/>
</dbReference>
<evidence type="ECO:0000313" key="3">
    <source>
        <dbReference type="Proteomes" id="UP001185927"/>
    </source>
</evidence>